<dbReference type="GO" id="GO:0009897">
    <property type="term" value="C:external side of plasma membrane"/>
    <property type="evidence" value="ECO:0007669"/>
    <property type="project" value="TreeGrafter"/>
</dbReference>
<dbReference type="Proteomes" id="UP000504611">
    <property type="component" value="Unplaced"/>
</dbReference>
<evidence type="ECO:0000256" key="2">
    <source>
        <dbReference type="ARBA" id="ARBA00023037"/>
    </source>
</evidence>
<dbReference type="RefSeq" id="XP_010788183.1">
    <property type="nucleotide sequence ID" value="XM_010789881.1"/>
</dbReference>
<proteinExistence type="predicted"/>
<keyword evidence="2" id="KW-0401">Integrin</keyword>
<keyword evidence="3 5" id="KW-0472">Membrane</keyword>
<reference evidence="8" key="1">
    <citation type="submission" date="2025-08" db="UniProtKB">
        <authorList>
            <consortium name="RefSeq"/>
        </authorList>
    </citation>
    <scope>IDENTIFICATION</scope>
    <source>
        <tissue evidence="8">Muscle</tissue>
    </source>
</reference>
<evidence type="ECO:0000256" key="1">
    <source>
        <dbReference type="ARBA" id="ARBA00004479"/>
    </source>
</evidence>
<protein>
    <submittedName>
        <fullName evidence="8">Integrin alpha-2-like</fullName>
    </submittedName>
</protein>
<keyword evidence="7" id="KW-1185">Reference proteome</keyword>
<dbReference type="GO" id="GO:0033627">
    <property type="term" value="P:cell adhesion mediated by integrin"/>
    <property type="evidence" value="ECO:0007669"/>
    <property type="project" value="TreeGrafter"/>
</dbReference>
<evidence type="ECO:0000256" key="4">
    <source>
        <dbReference type="ARBA" id="ARBA00023180"/>
    </source>
</evidence>
<evidence type="ECO:0000256" key="5">
    <source>
        <dbReference type="SAM" id="Phobius"/>
    </source>
</evidence>
<gene>
    <name evidence="8" type="primary">LOC104961569</name>
</gene>
<dbReference type="KEGG" id="ncc:104961569"/>
<dbReference type="PANTHER" id="PTHR23220">
    <property type="entry name" value="INTEGRIN ALPHA"/>
    <property type="match status" value="1"/>
</dbReference>
<comment type="subcellular location">
    <subcellularLocation>
        <location evidence="1">Membrane</location>
        <topology evidence="1">Single-pass type I membrane protein</topology>
    </subcellularLocation>
</comment>
<evidence type="ECO:0000259" key="6">
    <source>
        <dbReference type="Pfam" id="PF20806"/>
    </source>
</evidence>
<dbReference type="GO" id="GO:0005178">
    <property type="term" value="F:integrin binding"/>
    <property type="evidence" value="ECO:0007669"/>
    <property type="project" value="TreeGrafter"/>
</dbReference>
<keyword evidence="4" id="KW-0325">Glycoprotein</keyword>
<feature type="domain" description="Integrin alpha third immunoglobulin-like" evidence="6">
    <location>
        <begin position="48"/>
        <end position="111"/>
    </location>
</feature>
<dbReference type="Pfam" id="PF20806">
    <property type="entry name" value="Integrin_A_Ig_3"/>
    <property type="match status" value="1"/>
</dbReference>
<keyword evidence="5" id="KW-0812">Transmembrane</keyword>
<dbReference type="GO" id="GO:0007229">
    <property type="term" value="P:integrin-mediated signaling pathway"/>
    <property type="evidence" value="ECO:0007669"/>
    <property type="project" value="UniProtKB-KW"/>
</dbReference>
<dbReference type="OrthoDB" id="8912391at2759"/>
<accession>A0A6I9PM26</accession>
<dbReference type="Gene3D" id="2.60.40.1530">
    <property type="entry name" value="ntegrin, alpha v. Chain A, domain 4"/>
    <property type="match status" value="1"/>
</dbReference>
<dbReference type="PROSITE" id="PS00242">
    <property type="entry name" value="INTEGRIN_ALPHA"/>
    <property type="match status" value="1"/>
</dbReference>
<name>A0A6I9PM26_9TELE</name>
<dbReference type="Gene3D" id="1.20.5.930">
    <property type="entry name" value="Bicelle-embedded integrin alpha(iib) transmembrane segment"/>
    <property type="match status" value="1"/>
</dbReference>
<evidence type="ECO:0000313" key="7">
    <source>
        <dbReference type="Proteomes" id="UP000504611"/>
    </source>
</evidence>
<dbReference type="GO" id="GO:0098609">
    <property type="term" value="P:cell-cell adhesion"/>
    <property type="evidence" value="ECO:0007669"/>
    <property type="project" value="TreeGrafter"/>
</dbReference>
<dbReference type="GeneID" id="104961569"/>
<dbReference type="InterPro" id="IPR018184">
    <property type="entry name" value="Integrin_alpha_C_CS"/>
</dbReference>
<dbReference type="InterPro" id="IPR048286">
    <property type="entry name" value="Integrin_alpha_Ig-like_3"/>
</dbReference>
<dbReference type="SUPFAM" id="SSF69179">
    <property type="entry name" value="Integrin domains"/>
    <property type="match status" value="1"/>
</dbReference>
<dbReference type="InterPro" id="IPR032695">
    <property type="entry name" value="Integrin_dom_sf"/>
</dbReference>
<dbReference type="GO" id="GO:0008305">
    <property type="term" value="C:integrin complex"/>
    <property type="evidence" value="ECO:0007669"/>
    <property type="project" value="TreeGrafter"/>
</dbReference>
<dbReference type="AlphaFoldDB" id="A0A6I9PM26"/>
<organism evidence="7 8">
    <name type="scientific">Notothenia coriiceps</name>
    <name type="common">black rockcod</name>
    <dbReference type="NCBI Taxonomy" id="8208"/>
    <lineage>
        <taxon>Eukaryota</taxon>
        <taxon>Metazoa</taxon>
        <taxon>Chordata</taxon>
        <taxon>Craniata</taxon>
        <taxon>Vertebrata</taxon>
        <taxon>Euteleostomi</taxon>
        <taxon>Actinopterygii</taxon>
        <taxon>Neopterygii</taxon>
        <taxon>Teleostei</taxon>
        <taxon>Neoteleostei</taxon>
        <taxon>Acanthomorphata</taxon>
        <taxon>Eupercaria</taxon>
        <taxon>Perciformes</taxon>
        <taxon>Notothenioidei</taxon>
        <taxon>Nototheniidae</taxon>
        <taxon>Notothenia</taxon>
    </lineage>
</organism>
<evidence type="ECO:0000256" key="3">
    <source>
        <dbReference type="ARBA" id="ARBA00023136"/>
    </source>
</evidence>
<keyword evidence="5" id="KW-1133">Transmembrane helix</keyword>
<feature type="transmembrane region" description="Helical" evidence="5">
    <location>
        <begin position="141"/>
        <end position="163"/>
    </location>
</feature>
<dbReference type="PANTHER" id="PTHR23220:SF23">
    <property type="entry name" value="INTEGRIN ALPHA-2"/>
    <property type="match status" value="1"/>
</dbReference>
<dbReference type="GO" id="GO:0007160">
    <property type="term" value="P:cell-matrix adhesion"/>
    <property type="evidence" value="ECO:0007669"/>
    <property type="project" value="TreeGrafter"/>
</dbReference>
<evidence type="ECO:0000313" key="8">
    <source>
        <dbReference type="RefSeq" id="XP_010788183.1"/>
    </source>
</evidence>
<sequence length="192" mass="21376">MIWTVSCFGRINDLRPVLLQGGAINCDSSGLVDPLKIGLKNHKVSFSEENFRGMEKLDCKTAKCEYIKCILKDTEINTDYFVKVKTRIWSGTFISATYQMIELTSNFDVETSNPDLLIIGLKQLPVVLTVSKPGEKGDVPVGVIAGSIIGGLLLLALAVGLLWKFGFFKRKYKQLQMEDDDTQSRAHVDEVL</sequence>